<feature type="transmembrane region" description="Helical" evidence="1">
    <location>
        <begin position="215"/>
        <end position="234"/>
    </location>
</feature>
<dbReference type="EMBL" id="JBHUFB010000007">
    <property type="protein sequence ID" value="MFD1811596.1"/>
    <property type="molecule type" value="Genomic_DNA"/>
</dbReference>
<dbReference type="PANTHER" id="PTHR36844">
    <property type="entry name" value="PROTEASE PRSW"/>
    <property type="match status" value="1"/>
</dbReference>
<feature type="transmembrane region" description="Helical" evidence="1">
    <location>
        <begin position="246"/>
        <end position="266"/>
    </location>
</feature>
<organism evidence="2 3">
    <name type="scientific">Rhodococcus gannanensis</name>
    <dbReference type="NCBI Taxonomy" id="1960308"/>
    <lineage>
        <taxon>Bacteria</taxon>
        <taxon>Bacillati</taxon>
        <taxon>Actinomycetota</taxon>
        <taxon>Actinomycetes</taxon>
        <taxon>Mycobacteriales</taxon>
        <taxon>Nocardiaceae</taxon>
        <taxon>Rhodococcus</taxon>
    </lineage>
</organism>
<keyword evidence="1" id="KW-1133">Transmembrane helix</keyword>
<dbReference type="PANTHER" id="PTHR36844:SF1">
    <property type="entry name" value="PROTEASE PRSW"/>
    <property type="match status" value="1"/>
</dbReference>
<reference evidence="3" key="1">
    <citation type="journal article" date="2019" name="Int. J. Syst. Evol. Microbiol.">
        <title>The Global Catalogue of Microorganisms (GCM) 10K type strain sequencing project: providing services to taxonomists for standard genome sequencing and annotation.</title>
        <authorList>
            <consortium name="The Broad Institute Genomics Platform"/>
            <consortium name="The Broad Institute Genome Sequencing Center for Infectious Disease"/>
            <person name="Wu L."/>
            <person name="Ma J."/>
        </authorList>
    </citation>
    <scope>NUCLEOTIDE SEQUENCE [LARGE SCALE GENOMIC DNA]</scope>
    <source>
        <strain evidence="3">DT72</strain>
    </source>
</reference>
<keyword evidence="2" id="KW-0645">Protease</keyword>
<evidence type="ECO:0000256" key="1">
    <source>
        <dbReference type="SAM" id="Phobius"/>
    </source>
</evidence>
<feature type="transmembrane region" description="Helical" evidence="1">
    <location>
        <begin position="272"/>
        <end position="295"/>
    </location>
</feature>
<keyword evidence="2" id="KW-0378">Hydrolase</keyword>
<keyword evidence="2" id="KW-0482">Metalloprotease</keyword>
<accession>A0ABW4NZF8</accession>
<dbReference type="InterPro" id="IPR026898">
    <property type="entry name" value="PrsW"/>
</dbReference>
<feature type="transmembrane region" description="Helical" evidence="1">
    <location>
        <begin position="30"/>
        <end position="50"/>
    </location>
</feature>
<dbReference type="Pfam" id="PF13367">
    <property type="entry name" value="PrsW-protease"/>
    <property type="match status" value="1"/>
</dbReference>
<proteinExistence type="predicted"/>
<dbReference type="Proteomes" id="UP001597286">
    <property type="component" value="Unassembled WGS sequence"/>
</dbReference>
<dbReference type="RefSeq" id="WP_378484127.1">
    <property type="nucleotide sequence ID" value="NZ_JBHUFB010000007.1"/>
</dbReference>
<feature type="transmembrane region" description="Helical" evidence="1">
    <location>
        <begin position="90"/>
        <end position="110"/>
    </location>
</feature>
<evidence type="ECO:0000313" key="3">
    <source>
        <dbReference type="Proteomes" id="UP001597286"/>
    </source>
</evidence>
<evidence type="ECO:0000313" key="2">
    <source>
        <dbReference type="EMBL" id="MFD1811596.1"/>
    </source>
</evidence>
<sequence>MSTALLESRAAALDKTAWGEKFRFVQPRNVVFWIYLWLCGVGAVKGWQMFAPYAGYFGRALLVAGIVAVISVIVWGWWFRHIDRFERQPVGLVVTGFVWGATAATFTIALPGNTALGSLYTKLFGQVWAEDWHAGLTAPLVEETAKGVGIIVLLALAPRLVRTVTDGLLLGAFIGLGFQTSEDFLYSFAGATQGFGAHQTDGLVGSIAQRTFSDIISHPLFTALFCAGVMYLIGSTAQPRRIGRGIALIVAPIVVHGVWDSMIAIAGGSAALTIVIMVGDAIFALTALWIAFVWAHPREAHFVRDVLAPEIESGVLTDDEVTAAGGWRQQRQYVKAGGHRAERRRRRHLVRAAVDLCGDLAASKGADTVDVVTSRGEIARLRSEHPS</sequence>
<dbReference type="GO" id="GO:0008237">
    <property type="term" value="F:metallopeptidase activity"/>
    <property type="evidence" value="ECO:0007669"/>
    <property type="project" value="UniProtKB-KW"/>
</dbReference>
<feature type="transmembrane region" description="Helical" evidence="1">
    <location>
        <begin position="56"/>
        <end position="78"/>
    </location>
</feature>
<keyword evidence="1" id="KW-0472">Membrane</keyword>
<keyword evidence="1" id="KW-0812">Transmembrane</keyword>
<name>A0ABW4NZF8_9NOCA</name>
<keyword evidence="3" id="KW-1185">Reference proteome</keyword>
<protein>
    <submittedName>
        <fullName evidence="2">PrsW family intramembrane metalloprotease</fullName>
    </submittedName>
</protein>
<gene>
    <name evidence="2" type="ORF">ACFSJG_05175</name>
</gene>
<comment type="caution">
    <text evidence="2">The sequence shown here is derived from an EMBL/GenBank/DDBJ whole genome shotgun (WGS) entry which is preliminary data.</text>
</comment>